<organism evidence="1 2">
    <name type="scientific">Caulobacter phage Ccr32</name>
    <dbReference type="NCBI Taxonomy" id="1959738"/>
    <lineage>
        <taxon>Viruses</taxon>
        <taxon>Duplodnaviria</taxon>
        <taxon>Heunggongvirae</taxon>
        <taxon>Uroviricota</taxon>
        <taxon>Caudoviricetes</taxon>
        <taxon>Jeanschmidtviridae</taxon>
        <taxon>Shapirovirus</taxon>
        <taxon>Shapirovirus cbk</taxon>
    </lineage>
</organism>
<name>A0A1V0EDS2_9CAUD</name>
<sequence length="101" mass="10820">MSSPAPLDIPDDLAPEFSLSAFVPASGDRAEADLIIHHTTPSVRRHASQALLYGLAIMTLDQQGVIADTIDALLKAGPISEVDAVNRITLLMQQESHDLPH</sequence>
<protein>
    <submittedName>
        <fullName evidence="1">Uncharacterized protein</fullName>
    </submittedName>
</protein>
<dbReference type="EMBL" id="KY555146">
    <property type="protein sequence ID" value="ARB15029.1"/>
    <property type="molecule type" value="Genomic_DNA"/>
</dbReference>
<gene>
    <name evidence="1" type="ORF">Ccr32_gp111</name>
</gene>
<proteinExistence type="predicted"/>
<dbReference type="Proteomes" id="UP000222485">
    <property type="component" value="Genome"/>
</dbReference>
<reference evidence="2" key="1">
    <citation type="journal article" date="2017" name="Curr. Microbiol.">
        <title>Genomic Diversity of Type B3 Bacteriophages of Caulobacter crescentus.</title>
        <authorList>
            <person name="Ash K.T."/>
            <person name="Drake K.M."/>
            <person name="Gibbs W.S."/>
            <person name="Ely B."/>
        </authorList>
    </citation>
    <scope>NUCLEOTIDE SEQUENCE [LARGE SCALE GENOMIC DNA]</scope>
</reference>
<accession>A0A1V0EDS2</accession>
<evidence type="ECO:0000313" key="2">
    <source>
        <dbReference type="Proteomes" id="UP000222485"/>
    </source>
</evidence>
<evidence type="ECO:0000313" key="1">
    <source>
        <dbReference type="EMBL" id="ARB15029.1"/>
    </source>
</evidence>